<evidence type="ECO:0000256" key="6">
    <source>
        <dbReference type="ARBA" id="ARBA00023002"/>
    </source>
</evidence>
<comment type="cofactor">
    <cofactor evidence="1 9">
        <name>heme</name>
        <dbReference type="ChEBI" id="CHEBI:30413"/>
    </cofactor>
</comment>
<reference evidence="13" key="1">
    <citation type="journal article" date="2012" name="Science">
        <title>The Paleozoic origin of enzymatic lignin decomposition reconstructed from 31 fungal genomes.</title>
        <authorList>
            <person name="Floudas D."/>
            <person name="Binder M."/>
            <person name="Riley R."/>
            <person name="Barry K."/>
            <person name="Blanchette R.A."/>
            <person name="Henrissat B."/>
            <person name="Martinez A.T."/>
            <person name="Otillar R."/>
            <person name="Spatafora J.W."/>
            <person name="Yadav J.S."/>
            <person name="Aerts A."/>
            <person name="Benoit I."/>
            <person name="Boyd A."/>
            <person name="Carlson A."/>
            <person name="Copeland A."/>
            <person name="Coutinho P.M."/>
            <person name="de Vries R.P."/>
            <person name="Ferreira P."/>
            <person name="Findley K."/>
            <person name="Foster B."/>
            <person name="Gaskell J."/>
            <person name="Glotzer D."/>
            <person name="Gorecki P."/>
            <person name="Heitman J."/>
            <person name="Hesse C."/>
            <person name="Hori C."/>
            <person name="Igarashi K."/>
            <person name="Jurgens J.A."/>
            <person name="Kallen N."/>
            <person name="Kersten P."/>
            <person name="Kohler A."/>
            <person name="Kuees U."/>
            <person name="Kumar T.K.A."/>
            <person name="Kuo A."/>
            <person name="LaButti K."/>
            <person name="Larrondo L.F."/>
            <person name="Lindquist E."/>
            <person name="Ling A."/>
            <person name="Lombard V."/>
            <person name="Lucas S."/>
            <person name="Lundell T."/>
            <person name="Martin R."/>
            <person name="McLaughlin D.J."/>
            <person name="Morgenstern I."/>
            <person name="Morin E."/>
            <person name="Murat C."/>
            <person name="Nagy L.G."/>
            <person name="Nolan M."/>
            <person name="Ohm R.A."/>
            <person name="Patyshakuliyeva A."/>
            <person name="Rokas A."/>
            <person name="Ruiz-Duenas F.J."/>
            <person name="Sabat G."/>
            <person name="Salamov A."/>
            <person name="Samejima M."/>
            <person name="Schmutz J."/>
            <person name="Slot J.C."/>
            <person name="St John F."/>
            <person name="Stenlid J."/>
            <person name="Sun H."/>
            <person name="Sun S."/>
            <person name="Syed K."/>
            <person name="Tsang A."/>
            <person name="Wiebenga A."/>
            <person name="Young D."/>
            <person name="Pisabarro A."/>
            <person name="Eastwood D.C."/>
            <person name="Martin F."/>
            <person name="Cullen D."/>
            <person name="Grigoriev I.V."/>
            <person name="Hibbett D.S."/>
        </authorList>
    </citation>
    <scope>NUCLEOTIDE SEQUENCE [LARGE SCALE GENOMIC DNA]</scope>
    <source>
        <strain evidence="13">TFB10046</strain>
    </source>
</reference>
<keyword evidence="13" id="KW-1185">Reference proteome</keyword>
<dbReference type="FunCoup" id="J0WVI2">
    <property type="interactions" value="70"/>
</dbReference>
<dbReference type="InterPro" id="IPR002401">
    <property type="entry name" value="Cyt_P450_E_grp-I"/>
</dbReference>
<dbReference type="PANTHER" id="PTHR46300">
    <property type="entry name" value="P450, PUTATIVE (EUROFUNG)-RELATED-RELATED"/>
    <property type="match status" value="1"/>
</dbReference>
<comment type="similarity">
    <text evidence="3 10">Belongs to the cytochrome P450 family.</text>
</comment>
<dbReference type="Pfam" id="PF00067">
    <property type="entry name" value="p450"/>
    <property type="match status" value="1"/>
</dbReference>
<name>J0WVI2_AURST</name>
<evidence type="ECO:0000256" key="1">
    <source>
        <dbReference type="ARBA" id="ARBA00001971"/>
    </source>
</evidence>
<dbReference type="InParanoid" id="J0WVI2"/>
<dbReference type="InterPro" id="IPR050364">
    <property type="entry name" value="Cytochrome_P450_fung"/>
</dbReference>
<keyword evidence="5 9" id="KW-0479">Metal-binding</keyword>
<dbReference type="SUPFAM" id="SSF48264">
    <property type="entry name" value="Cytochrome P450"/>
    <property type="match status" value="1"/>
</dbReference>
<gene>
    <name evidence="12" type="ORF">AURDEDRAFT_71601</name>
</gene>
<evidence type="ECO:0000256" key="5">
    <source>
        <dbReference type="ARBA" id="ARBA00022723"/>
    </source>
</evidence>
<evidence type="ECO:0000256" key="7">
    <source>
        <dbReference type="ARBA" id="ARBA00023004"/>
    </source>
</evidence>
<comment type="pathway">
    <text evidence="2">Secondary metabolite biosynthesis.</text>
</comment>
<feature type="signal peptide" evidence="11">
    <location>
        <begin position="1"/>
        <end position="20"/>
    </location>
</feature>
<evidence type="ECO:0000256" key="9">
    <source>
        <dbReference type="PIRSR" id="PIRSR602401-1"/>
    </source>
</evidence>
<dbReference type="PROSITE" id="PS00086">
    <property type="entry name" value="CYTOCHROME_P450"/>
    <property type="match status" value="1"/>
</dbReference>
<dbReference type="Gene3D" id="1.10.630.10">
    <property type="entry name" value="Cytochrome P450"/>
    <property type="match status" value="1"/>
</dbReference>
<evidence type="ECO:0000313" key="12">
    <source>
        <dbReference type="EMBL" id="EJD39014.1"/>
    </source>
</evidence>
<feature type="binding site" description="axial binding residue" evidence="9">
    <location>
        <position position="436"/>
    </location>
    <ligand>
        <name>heme</name>
        <dbReference type="ChEBI" id="CHEBI:30413"/>
    </ligand>
    <ligandPart>
        <name>Fe</name>
        <dbReference type="ChEBI" id="CHEBI:18248"/>
    </ligandPart>
</feature>
<evidence type="ECO:0000256" key="10">
    <source>
        <dbReference type="RuleBase" id="RU000461"/>
    </source>
</evidence>
<dbReference type="GO" id="GO:0020037">
    <property type="term" value="F:heme binding"/>
    <property type="evidence" value="ECO:0007669"/>
    <property type="project" value="InterPro"/>
</dbReference>
<dbReference type="AlphaFoldDB" id="J0WVI2"/>
<protein>
    <submittedName>
        <fullName evidence="12">Cytochrome P450</fullName>
    </submittedName>
</protein>
<keyword evidence="11" id="KW-0732">Signal</keyword>
<dbReference type="EMBL" id="JH687817">
    <property type="protein sequence ID" value="EJD39014.1"/>
    <property type="molecule type" value="Genomic_DNA"/>
</dbReference>
<keyword evidence="4 9" id="KW-0349">Heme</keyword>
<organism evidence="12 13">
    <name type="scientific">Auricularia subglabra (strain TFB-10046 / SS5)</name>
    <name type="common">White-rot fungus</name>
    <name type="synonym">Auricularia delicata (strain TFB10046)</name>
    <dbReference type="NCBI Taxonomy" id="717982"/>
    <lineage>
        <taxon>Eukaryota</taxon>
        <taxon>Fungi</taxon>
        <taxon>Dikarya</taxon>
        <taxon>Basidiomycota</taxon>
        <taxon>Agaricomycotina</taxon>
        <taxon>Agaricomycetes</taxon>
        <taxon>Auriculariales</taxon>
        <taxon>Auriculariaceae</taxon>
        <taxon>Auricularia</taxon>
    </lineage>
</organism>
<keyword evidence="7 9" id="KW-0408">Iron</keyword>
<keyword evidence="6 10" id="KW-0560">Oxidoreductase</keyword>
<proteinExistence type="inferred from homology"/>
<dbReference type="OrthoDB" id="2789670at2759"/>
<dbReference type="CDD" id="cd11065">
    <property type="entry name" value="CYP64-like"/>
    <property type="match status" value="1"/>
</dbReference>
<dbReference type="PRINTS" id="PR00463">
    <property type="entry name" value="EP450I"/>
</dbReference>
<evidence type="ECO:0000256" key="3">
    <source>
        <dbReference type="ARBA" id="ARBA00010617"/>
    </source>
</evidence>
<evidence type="ECO:0000313" key="13">
    <source>
        <dbReference type="Proteomes" id="UP000006514"/>
    </source>
</evidence>
<sequence length="509" mass="56838">MLPLFSVLVLVLGLLRLALRCRRRPRLPPGPSGKLLIGNLLDVPTKHEWLRYAEYARTYGTLSLLREVAYPRSAGDIVCLRVLGQTLIILSSENDIKELLATRGAIYSGRMRGAMVQSVGEGVLVLPLGRPFRAIRRIFSSLLGPLAIRRCSDVQAQAVIQCLRRLVDQQQDPVIALKRMIGGAVLQLAYGYEVKSDDDHFVQLAEKSAFAFLSALQPGWVVDTFPALMDLPSWLPFTGFKRKVELWRQDAEQGLRAPWDWVKSRLASGVATPSFAAELMDHKDEDAARMALRDIYGAGMDTTLTASLWLILALALHPDVQIRAQREIDAVTLGERLPTLDDRGSLPYIDAIVKEVMRWHPTVPLAVPHIVTEEDTYHGYRIPKGSIVIANVWSILHDPQKYPDPEMFRPERHLSHDVKVNPNPYTYAFGFGPRQCPGRNLADTTLYLLASSVLATCTVSSAVSSHNEILTPESLEYTSGTISRPAPFHCRMTPRSEQLRALLYDGFSD</sequence>
<evidence type="ECO:0000256" key="4">
    <source>
        <dbReference type="ARBA" id="ARBA00022617"/>
    </source>
</evidence>
<dbReference type="PANTHER" id="PTHR46300:SF7">
    <property type="entry name" value="P450, PUTATIVE (EUROFUNG)-RELATED"/>
    <property type="match status" value="1"/>
</dbReference>
<dbReference type="GO" id="GO:0004497">
    <property type="term" value="F:monooxygenase activity"/>
    <property type="evidence" value="ECO:0007669"/>
    <property type="project" value="UniProtKB-KW"/>
</dbReference>
<keyword evidence="8 10" id="KW-0503">Monooxygenase</keyword>
<accession>J0WVI2</accession>
<dbReference type="KEGG" id="adl:AURDEDRAFT_71601"/>
<evidence type="ECO:0000256" key="8">
    <source>
        <dbReference type="ARBA" id="ARBA00023033"/>
    </source>
</evidence>
<dbReference type="GO" id="GO:0005506">
    <property type="term" value="F:iron ion binding"/>
    <property type="evidence" value="ECO:0007669"/>
    <property type="project" value="InterPro"/>
</dbReference>
<dbReference type="Proteomes" id="UP000006514">
    <property type="component" value="Unassembled WGS sequence"/>
</dbReference>
<dbReference type="PRINTS" id="PR00385">
    <property type="entry name" value="P450"/>
</dbReference>
<dbReference type="GO" id="GO:0016705">
    <property type="term" value="F:oxidoreductase activity, acting on paired donors, with incorporation or reduction of molecular oxygen"/>
    <property type="evidence" value="ECO:0007669"/>
    <property type="project" value="InterPro"/>
</dbReference>
<evidence type="ECO:0000256" key="11">
    <source>
        <dbReference type="SAM" id="SignalP"/>
    </source>
</evidence>
<feature type="chain" id="PRO_5003741478" evidence="11">
    <location>
        <begin position="21"/>
        <end position="509"/>
    </location>
</feature>
<dbReference type="eggNOG" id="KOG0156">
    <property type="taxonomic scope" value="Eukaryota"/>
</dbReference>
<evidence type="ECO:0000256" key="2">
    <source>
        <dbReference type="ARBA" id="ARBA00005179"/>
    </source>
</evidence>
<dbReference type="InterPro" id="IPR036396">
    <property type="entry name" value="Cyt_P450_sf"/>
</dbReference>
<dbReference type="InterPro" id="IPR017972">
    <property type="entry name" value="Cyt_P450_CS"/>
</dbReference>
<dbReference type="InterPro" id="IPR001128">
    <property type="entry name" value="Cyt_P450"/>
</dbReference>